<sequence length="27" mass="3072">MDEALQALDAKGFWMPMVELKDSKPGY</sequence>
<accession>F0WV29</accession>
<reference evidence="1" key="1">
    <citation type="journal article" date="2011" name="PLoS Biol.">
        <title>Gene gain and loss during evolution of obligate parasitism in the white rust pathogen of Arabidopsis thaliana.</title>
        <authorList>
            <person name="Kemen E."/>
            <person name="Gardiner A."/>
            <person name="Schultz-Larsen T."/>
            <person name="Kemen A.C."/>
            <person name="Balmuth A.L."/>
            <person name="Robert-Seilaniantz A."/>
            <person name="Bailey K."/>
            <person name="Holub E."/>
            <person name="Studholme D.J."/>
            <person name="Maclean D."/>
            <person name="Jones J.D."/>
        </authorList>
    </citation>
    <scope>NUCLEOTIDE SEQUENCE</scope>
</reference>
<name>F0WV29_9STRA</name>
<gene>
    <name evidence="1" type="primary">AlNc14C286G10175</name>
    <name evidence="1" type="ORF">ALNC14_114100</name>
</gene>
<proteinExistence type="predicted"/>
<dbReference type="HOGENOM" id="CLU_3415666_0_0_1"/>
<protein>
    <submittedName>
        <fullName evidence="1">AlNc14C286G10175 protein</fullName>
    </submittedName>
</protein>
<evidence type="ECO:0000313" key="1">
    <source>
        <dbReference type="EMBL" id="CCA25266.1"/>
    </source>
</evidence>
<reference evidence="1" key="2">
    <citation type="submission" date="2011-02" db="EMBL/GenBank/DDBJ databases">
        <authorList>
            <person name="MacLean D."/>
        </authorList>
    </citation>
    <scope>NUCLEOTIDE SEQUENCE</scope>
</reference>
<dbReference type="AlphaFoldDB" id="F0WV29"/>
<organism evidence="1">
    <name type="scientific">Albugo laibachii Nc14</name>
    <dbReference type="NCBI Taxonomy" id="890382"/>
    <lineage>
        <taxon>Eukaryota</taxon>
        <taxon>Sar</taxon>
        <taxon>Stramenopiles</taxon>
        <taxon>Oomycota</taxon>
        <taxon>Peronosporomycetes</taxon>
        <taxon>Albuginales</taxon>
        <taxon>Albuginaceae</taxon>
        <taxon>Albugo</taxon>
    </lineage>
</organism>
<dbReference type="EMBL" id="FR824331">
    <property type="protein sequence ID" value="CCA25266.1"/>
    <property type="molecule type" value="Genomic_DNA"/>
</dbReference>